<dbReference type="OrthoDB" id="5576026at2759"/>
<keyword evidence="3 5" id="KW-0863">Zinc-finger</keyword>
<reference evidence="8 9" key="1">
    <citation type="submission" date="2016-07" db="EMBL/GenBank/DDBJ databases">
        <title>Pervasive Adenine N6-methylation of Active Genes in Fungi.</title>
        <authorList>
            <consortium name="DOE Joint Genome Institute"/>
            <person name="Mondo S.J."/>
            <person name="Dannebaum R.O."/>
            <person name="Kuo R.C."/>
            <person name="Labutti K."/>
            <person name="Haridas S."/>
            <person name="Kuo A."/>
            <person name="Salamov A."/>
            <person name="Ahrendt S.R."/>
            <person name="Lipzen A."/>
            <person name="Sullivan W."/>
            <person name="Andreopoulos W.B."/>
            <person name="Clum A."/>
            <person name="Lindquist E."/>
            <person name="Daum C."/>
            <person name="Ramamoorthy G.K."/>
            <person name="Gryganskyi A."/>
            <person name="Culley D."/>
            <person name="Magnuson J.K."/>
            <person name="James T.Y."/>
            <person name="O'Malley M.A."/>
            <person name="Stajich J.E."/>
            <person name="Spatafora J.W."/>
            <person name="Visel A."/>
            <person name="Grigoriev I.V."/>
        </authorList>
    </citation>
    <scope>NUCLEOTIDE SEQUENCE [LARGE SCALE GENOMIC DNA]</scope>
    <source>
        <strain evidence="8 9">JEL800</strain>
    </source>
</reference>
<comment type="caution">
    <text evidence="8">The sequence shown here is derived from an EMBL/GenBank/DDBJ whole genome shotgun (WGS) entry which is preliminary data.</text>
</comment>
<gene>
    <name evidence="8" type="ORF">BCR33DRAFT_783720</name>
</gene>
<feature type="compositionally biased region" description="Polar residues" evidence="6">
    <location>
        <begin position="7"/>
        <end position="19"/>
    </location>
</feature>
<dbReference type="PANTHER" id="PTHR24379:SF121">
    <property type="entry name" value="C2H2-TYPE DOMAIN-CONTAINING PROTEIN"/>
    <property type="match status" value="1"/>
</dbReference>
<feature type="region of interest" description="Disordered" evidence="6">
    <location>
        <begin position="1"/>
        <end position="27"/>
    </location>
</feature>
<feature type="domain" description="C2H2-type" evidence="7">
    <location>
        <begin position="110"/>
        <end position="137"/>
    </location>
</feature>
<dbReference type="GO" id="GO:0008270">
    <property type="term" value="F:zinc ion binding"/>
    <property type="evidence" value="ECO:0007669"/>
    <property type="project" value="UniProtKB-KW"/>
</dbReference>
<sequence>MNCRTVAASNGHITSNAHNAGSISSISIGNTGRISISSLIEDPDPQFMDETAATAPNSPIEPSTSTSDLQLETRSSKGNLSPAPSSSASSDTTKKTKPPIPRTRITKPYYFCPICSRGFRREIHMLQHQATHSNQLPSPSDSLPSIGTTKYECYQCGYAFGSESVLRNHMRKCIIE</sequence>
<dbReference type="AlphaFoldDB" id="A0A1Y2CHW7"/>
<dbReference type="EMBL" id="MCGO01000016">
    <property type="protein sequence ID" value="ORY46602.1"/>
    <property type="molecule type" value="Genomic_DNA"/>
</dbReference>
<dbReference type="FunFam" id="3.30.160.60:FF:000446">
    <property type="entry name" value="Zinc finger protein"/>
    <property type="match status" value="1"/>
</dbReference>
<keyword evidence="9" id="KW-1185">Reference proteome</keyword>
<organism evidence="8 9">
    <name type="scientific">Rhizoclosmatium globosum</name>
    <dbReference type="NCBI Taxonomy" id="329046"/>
    <lineage>
        <taxon>Eukaryota</taxon>
        <taxon>Fungi</taxon>
        <taxon>Fungi incertae sedis</taxon>
        <taxon>Chytridiomycota</taxon>
        <taxon>Chytridiomycota incertae sedis</taxon>
        <taxon>Chytridiomycetes</taxon>
        <taxon>Chytridiales</taxon>
        <taxon>Chytriomycetaceae</taxon>
        <taxon>Rhizoclosmatium</taxon>
    </lineage>
</organism>
<keyword evidence="1" id="KW-0479">Metal-binding</keyword>
<dbReference type="SUPFAM" id="SSF57667">
    <property type="entry name" value="beta-beta-alpha zinc fingers"/>
    <property type="match status" value="1"/>
</dbReference>
<protein>
    <recommendedName>
        <fullName evidence="7">C2H2-type domain-containing protein</fullName>
    </recommendedName>
</protein>
<evidence type="ECO:0000256" key="1">
    <source>
        <dbReference type="ARBA" id="ARBA00022723"/>
    </source>
</evidence>
<dbReference type="PROSITE" id="PS00028">
    <property type="entry name" value="ZINC_FINGER_C2H2_1"/>
    <property type="match status" value="1"/>
</dbReference>
<dbReference type="PROSITE" id="PS50157">
    <property type="entry name" value="ZINC_FINGER_C2H2_2"/>
    <property type="match status" value="2"/>
</dbReference>
<dbReference type="InterPro" id="IPR013087">
    <property type="entry name" value="Znf_C2H2_type"/>
</dbReference>
<feature type="compositionally biased region" description="Polar residues" evidence="6">
    <location>
        <begin position="54"/>
        <end position="79"/>
    </location>
</feature>
<name>A0A1Y2CHW7_9FUNG</name>
<evidence type="ECO:0000259" key="7">
    <source>
        <dbReference type="PROSITE" id="PS50157"/>
    </source>
</evidence>
<evidence type="ECO:0000256" key="4">
    <source>
        <dbReference type="ARBA" id="ARBA00022833"/>
    </source>
</evidence>
<keyword evidence="2" id="KW-0677">Repeat</keyword>
<feature type="domain" description="C2H2-type" evidence="7">
    <location>
        <begin position="151"/>
        <end position="176"/>
    </location>
</feature>
<feature type="region of interest" description="Disordered" evidence="6">
    <location>
        <begin position="44"/>
        <end position="102"/>
    </location>
</feature>
<evidence type="ECO:0000256" key="3">
    <source>
        <dbReference type="ARBA" id="ARBA00022771"/>
    </source>
</evidence>
<dbReference type="InterPro" id="IPR036236">
    <property type="entry name" value="Znf_C2H2_sf"/>
</dbReference>
<proteinExistence type="predicted"/>
<evidence type="ECO:0000313" key="8">
    <source>
        <dbReference type="EMBL" id="ORY46602.1"/>
    </source>
</evidence>
<dbReference type="SMART" id="SM00355">
    <property type="entry name" value="ZnF_C2H2"/>
    <property type="match status" value="2"/>
</dbReference>
<accession>A0A1Y2CHW7</accession>
<dbReference type="PANTHER" id="PTHR24379">
    <property type="entry name" value="KRAB AND ZINC FINGER DOMAIN-CONTAINING"/>
    <property type="match status" value="1"/>
</dbReference>
<evidence type="ECO:0000313" key="9">
    <source>
        <dbReference type="Proteomes" id="UP000193642"/>
    </source>
</evidence>
<feature type="compositionally biased region" description="Low complexity" evidence="6">
    <location>
        <begin position="81"/>
        <end position="91"/>
    </location>
</feature>
<evidence type="ECO:0000256" key="2">
    <source>
        <dbReference type="ARBA" id="ARBA00022737"/>
    </source>
</evidence>
<dbReference type="Gene3D" id="3.30.160.60">
    <property type="entry name" value="Classic Zinc Finger"/>
    <property type="match status" value="2"/>
</dbReference>
<dbReference type="Proteomes" id="UP000193642">
    <property type="component" value="Unassembled WGS sequence"/>
</dbReference>
<dbReference type="Pfam" id="PF00096">
    <property type="entry name" value="zf-C2H2"/>
    <property type="match status" value="2"/>
</dbReference>
<dbReference type="STRING" id="329046.A0A1Y2CHW7"/>
<evidence type="ECO:0000256" key="6">
    <source>
        <dbReference type="SAM" id="MobiDB-lite"/>
    </source>
</evidence>
<evidence type="ECO:0000256" key="5">
    <source>
        <dbReference type="PROSITE-ProRule" id="PRU00042"/>
    </source>
</evidence>
<keyword evidence="4" id="KW-0862">Zinc</keyword>